<keyword evidence="3" id="KW-0804">Transcription</keyword>
<name>A0A1H9BZK5_9BACT</name>
<dbReference type="PRINTS" id="PR00032">
    <property type="entry name" value="HTHARAC"/>
</dbReference>
<dbReference type="SMART" id="SM00342">
    <property type="entry name" value="HTH_ARAC"/>
    <property type="match status" value="1"/>
</dbReference>
<keyword evidence="6" id="KW-1185">Reference proteome</keyword>
<dbReference type="InterPro" id="IPR037923">
    <property type="entry name" value="HTH-like"/>
</dbReference>
<evidence type="ECO:0000259" key="4">
    <source>
        <dbReference type="PROSITE" id="PS01124"/>
    </source>
</evidence>
<dbReference type="Gene3D" id="1.10.10.60">
    <property type="entry name" value="Homeodomain-like"/>
    <property type="match status" value="1"/>
</dbReference>
<dbReference type="STRING" id="478744.SAMN05444359_1043"/>
<gene>
    <name evidence="5" type="ORF">SAMN05444359_1043</name>
</gene>
<dbReference type="InterPro" id="IPR014710">
    <property type="entry name" value="RmlC-like_jellyroll"/>
</dbReference>
<dbReference type="InterPro" id="IPR003313">
    <property type="entry name" value="AraC-bd"/>
</dbReference>
<dbReference type="AlphaFoldDB" id="A0A1H9BZK5"/>
<dbReference type="Gene3D" id="2.60.120.10">
    <property type="entry name" value="Jelly Rolls"/>
    <property type="match status" value="1"/>
</dbReference>
<dbReference type="Pfam" id="PF12833">
    <property type="entry name" value="HTH_18"/>
    <property type="match status" value="1"/>
</dbReference>
<dbReference type="InterPro" id="IPR009057">
    <property type="entry name" value="Homeodomain-like_sf"/>
</dbReference>
<dbReference type="GO" id="GO:0043565">
    <property type="term" value="F:sequence-specific DNA binding"/>
    <property type="evidence" value="ECO:0007669"/>
    <property type="project" value="InterPro"/>
</dbReference>
<evidence type="ECO:0000313" key="5">
    <source>
        <dbReference type="EMBL" id="SEP94197.1"/>
    </source>
</evidence>
<evidence type="ECO:0000256" key="2">
    <source>
        <dbReference type="ARBA" id="ARBA00023125"/>
    </source>
</evidence>
<dbReference type="SUPFAM" id="SSF51215">
    <property type="entry name" value="Regulatory protein AraC"/>
    <property type="match status" value="1"/>
</dbReference>
<reference evidence="6" key="1">
    <citation type="submission" date="2016-10" db="EMBL/GenBank/DDBJ databases">
        <authorList>
            <person name="Varghese N."/>
            <person name="Submissions S."/>
        </authorList>
    </citation>
    <scope>NUCLEOTIDE SEQUENCE [LARGE SCALE GENOMIC DNA]</scope>
    <source>
        <strain evidence="6">DSM 24740</strain>
    </source>
</reference>
<dbReference type="GO" id="GO:0003700">
    <property type="term" value="F:DNA-binding transcription factor activity"/>
    <property type="evidence" value="ECO:0007669"/>
    <property type="project" value="InterPro"/>
</dbReference>
<dbReference type="RefSeq" id="WP_175489251.1">
    <property type="nucleotide sequence ID" value="NZ_FOFB01000004.1"/>
</dbReference>
<sequence length="292" mass="33985">MPTSVKQIKFENKTNQKSYFELIRIEELLSRSLDHDICQNHIVNFYIIFFVLEGKGKHTIDLVDYNYAKGDVLLIRKDQIHKFSRSTKVKGYLLAFTEEFIQSHLSNLEALKTLKIFNEFLGNPKVELREVKSELSSFTELVSQLDRETMFQDEYSEGIARSLLHVIITKLFRIKAREGKLSQKTKYLEEFIAFQSMVEQDCFKSKKVADYASRMAVSTKTLNKIVQSIVNKSAKLFIDEITITQIKRLLFVTNLSIKEIAFEAGFEDPANFSNYFKKFVGESPELFRQAHQ</sequence>
<dbReference type="InParanoid" id="A0A1H9BZK5"/>
<proteinExistence type="predicted"/>
<dbReference type="InterPro" id="IPR020449">
    <property type="entry name" value="Tscrpt_reg_AraC-type_HTH"/>
</dbReference>
<dbReference type="Proteomes" id="UP000199021">
    <property type="component" value="Unassembled WGS sequence"/>
</dbReference>
<keyword evidence="1" id="KW-0805">Transcription regulation</keyword>
<dbReference type="PROSITE" id="PS01124">
    <property type="entry name" value="HTH_ARAC_FAMILY_2"/>
    <property type="match status" value="1"/>
</dbReference>
<evidence type="ECO:0000313" key="6">
    <source>
        <dbReference type="Proteomes" id="UP000199021"/>
    </source>
</evidence>
<keyword evidence="2" id="KW-0238">DNA-binding</keyword>
<dbReference type="PANTHER" id="PTHR43280:SF32">
    <property type="entry name" value="TRANSCRIPTIONAL REGULATORY PROTEIN"/>
    <property type="match status" value="1"/>
</dbReference>
<dbReference type="Pfam" id="PF02311">
    <property type="entry name" value="AraC_binding"/>
    <property type="match status" value="1"/>
</dbReference>
<organism evidence="5 6">
    <name type="scientific">Neolewinella agarilytica</name>
    <dbReference type="NCBI Taxonomy" id="478744"/>
    <lineage>
        <taxon>Bacteria</taxon>
        <taxon>Pseudomonadati</taxon>
        <taxon>Bacteroidota</taxon>
        <taxon>Saprospiria</taxon>
        <taxon>Saprospirales</taxon>
        <taxon>Lewinellaceae</taxon>
        <taxon>Neolewinella</taxon>
    </lineage>
</organism>
<accession>A0A1H9BZK5</accession>
<evidence type="ECO:0000256" key="1">
    <source>
        <dbReference type="ARBA" id="ARBA00023015"/>
    </source>
</evidence>
<evidence type="ECO:0000256" key="3">
    <source>
        <dbReference type="ARBA" id="ARBA00023163"/>
    </source>
</evidence>
<feature type="domain" description="HTH araC/xylS-type" evidence="4">
    <location>
        <begin position="192"/>
        <end position="290"/>
    </location>
</feature>
<dbReference type="SUPFAM" id="SSF46689">
    <property type="entry name" value="Homeodomain-like"/>
    <property type="match status" value="1"/>
</dbReference>
<dbReference type="EMBL" id="FOFB01000004">
    <property type="protein sequence ID" value="SEP94197.1"/>
    <property type="molecule type" value="Genomic_DNA"/>
</dbReference>
<dbReference type="InterPro" id="IPR018060">
    <property type="entry name" value="HTH_AraC"/>
</dbReference>
<protein>
    <submittedName>
        <fullName evidence="5">Transcriptional regulator, AraC family</fullName>
    </submittedName>
</protein>
<dbReference type="PANTHER" id="PTHR43280">
    <property type="entry name" value="ARAC-FAMILY TRANSCRIPTIONAL REGULATOR"/>
    <property type="match status" value="1"/>
</dbReference>